<organism evidence="2 3">
    <name type="scientific">Duganella fentianensis</name>
    <dbReference type="NCBI Taxonomy" id="2692177"/>
    <lineage>
        <taxon>Bacteria</taxon>
        <taxon>Pseudomonadati</taxon>
        <taxon>Pseudomonadota</taxon>
        <taxon>Betaproteobacteria</taxon>
        <taxon>Burkholderiales</taxon>
        <taxon>Oxalobacteraceae</taxon>
        <taxon>Telluria group</taxon>
        <taxon>Duganella</taxon>
    </lineage>
</organism>
<dbReference type="EMBL" id="WWCL01000001">
    <property type="protein sequence ID" value="MYN44824.1"/>
    <property type="molecule type" value="Genomic_DNA"/>
</dbReference>
<feature type="transmembrane region" description="Helical" evidence="1">
    <location>
        <begin position="6"/>
        <end position="25"/>
    </location>
</feature>
<keyword evidence="1" id="KW-0472">Membrane</keyword>
<keyword evidence="3" id="KW-1185">Reference proteome</keyword>
<protein>
    <submittedName>
        <fullName evidence="2">Uncharacterized protein</fullName>
    </submittedName>
</protein>
<evidence type="ECO:0000313" key="2">
    <source>
        <dbReference type="EMBL" id="MYN44824.1"/>
    </source>
</evidence>
<evidence type="ECO:0000256" key="1">
    <source>
        <dbReference type="SAM" id="Phobius"/>
    </source>
</evidence>
<keyword evidence="1" id="KW-0812">Transmembrane</keyword>
<reference evidence="2" key="1">
    <citation type="submission" date="2019-12" db="EMBL/GenBank/DDBJ databases">
        <title>Novel species isolated from a subtropical stream in China.</title>
        <authorList>
            <person name="Lu H."/>
        </authorList>
    </citation>
    <scope>NUCLEOTIDE SEQUENCE [LARGE SCALE GENOMIC DNA]</scope>
    <source>
        <strain evidence="2">FT93W</strain>
    </source>
</reference>
<gene>
    <name evidence="2" type="ORF">GTP23_07020</name>
</gene>
<sequence length="79" mass="8885">MMEWIPIVFFTFKGVVLAIGMFFAIKWHYDQGQKKQTTDKRTLLRISFAVALAFAALLLALLLLTALLSKTLGLDLTLP</sequence>
<evidence type="ECO:0000313" key="3">
    <source>
        <dbReference type="Proteomes" id="UP000444316"/>
    </source>
</evidence>
<proteinExistence type="predicted"/>
<name>A0A845HTQ4_9BURK</name>
<comment type="caution">
    <text evidence="2">The sequence shown here is derived from an EMBL/GenBank/DDBJ whole genome shotgun (WGS) entry which is preliminary data.</text>
</comment>
<accession>A0A845HTQ4</accession>
<feature type="transmembrane region" description="Helical" evidence="1">
    <location>
        <begin position="46"/>
        <end position="69"/>
    </location>
</feature>
<dbReference type="Proteomes" id="UP000444316">
    <property type="component" value="Unassembled WGS sequence"/>
</dbReference>
<dbReference type="AlphaFoldDB" id="A0A845HTQ4"/>
<keyword evidence="1" id="KW-1133">Transmembrane helix</keyword>